<sequence length="231" mass="25814">MDEISDAQLEEKIAAVKGSVEYATYKAKLNETIPKLSDDDKNLQSYLAALVHEQRNRSANQPGKLDAILQSVGARAPEKRKLQRPTAWTAGGFVHSKQGGSKSEDLSCKRQFETLDKADDVFFSVKQQLEGLEQPASMAEEELTKIKKIKAAVEEGMLWAETQAQVVDIAFKFGWPTAQEFEGEPVVVTEEQEKRLKQAKKAVAERYAKIEKEKAGKKNLNKPFVGGRHRP</sequence>
<protein>
    <submittedName>
        <fullName evidence="1">Uncharacterized protein</fullName>
    </submittedName>
</protein>
<dbReference type="AlphaFoldDB" id="A0AAE0FPA0"/>
<gene>
    <name evidence="1" type="ORF">CYMTET_27994</name>
</gene>
<evidence type="ECO:0000313" key="1">
    <source>
        <dbReference type="EMBL" id="KAK3263190.1"/>
    </source>
</evidence>
<proteinExistence type="predicted"/>
<dbReference type="EMBL" id="LGRX02015647">
    <property type="protein sequence ID" value="KAK3263190.1"/>
    <property type="molecule type" value="Genomic_DNA"/>
</dbReference>
<organism evidence="1 2">
    <name type="scientific">Cymbomonas tetramitiformis</name>
    <dbReference type="NCBI Taxonomy" id="36881"/>
    <lineage>
        <taxon>Eukaryota</taxon>
        <taxon>Viridiplantae</taxon>
        <taxon>Chlorophyta</taxon>
        <taxon>Pyramimonadophyceae</taxon>
        <taxon>Pyramimonadales</taxon>
        <taxon>Pyramimonadaceae</taxon>
        <taxon>Cymbomonas</taxon>
    </lineage>
</organism>
<keyword evidence="2" id="KW-1185">Reference proteome</keyword>
<dbReference type="Proteomes" id="UP001190700">
    <property type="component" value="Unassembled WGS sequence"/>
</dbReference>
<evidence type="ECO:0000313" key="2">
    <source>
        <dbReference type="Proteomes" id="UP001190700"/>
    </source>
</evidence>
<name>A0AAE0FPA0_9CHLO</name>
<comment type="caution">
    <text evidence="1">The sequence shown here is derived from an EMBL/GenBank/DDBJ whole genome shotgun (WGS) entry which is preliminary data.</text>
</comment>
<accession>A0AAE0FPA0</accession>
<reference evidence="1 2" key="1">
    <citation type="journal article" date="2015" name="Genome Biol. Evol.">
        <title>Comparative Genomics of a Bacterivorous Green Alga Reveals Evolutionary Causalities and Consequences of Phago-Mixotrophic Mode of Nutrition.</title>
        <authorList>
            <person name="Burns J.A."/>
            <person name="Paasch A."/>
            <person name="Narechania A."/>
            <person name="Kim E."/>
        </authorList>
    </citation>
    <scope>NUCLEOTIDE SEQUENCE [LARGE SCALE GENOMIC DNA]</scope>
    <source>
        <strain evidence="1 2">PLY_AMNH</strain>
    </source>
</reference>